<organism evidence="2 3">
    <name type="scientific">Jimgerdemannia flammicorona</name>
    <dbReference type="NCBI Taxonomy" id="994334"/>
    <lineage>
        <taxon>Eukaryota</taxon>
        <taxon>Fungi</taxon>
        <taxon>Fungi incertae sedis</taxon>
        <taxon>Mucoromycota</taxon>
        <taxon>Mucoromycotina</taxon>
        <taxon>Endogonomycetes</taxon>
        <taxon>Endogonales</taxon>
        <taxon>Endogonaceae</taxon>
        <taxon>Jimgerdemannia</taxon>
    </lineage>
</organism>
<feature type="region of interest" description="Disordered" evidence="1">
    <location>
        <begin position="105"/>
        <end position="125"/>
    </location>
</feature>
<sequence length="159" mass="17502">MSNTSGSRDVLGQRHGRICRGGARGCPDSSSGASGYFRRSGKRYNGNRVVGVSQTPPNKKQYLHPSFPQLPTPTPSHLIPNVPIRVRQLDEPELARRIDDHILREPRHVNHDEASPEEEFRNKVAVTDTKEGIGYDAAEPELGSEEIAVDIKGVTRQGA</sequence>
<gene>
    <name evidence="2" type="ORF">BC938DRAFT_475072</name>
</gene>
<evidence type="ECO:0000313" key="2">
    <source>
        <dbReference type="EMBL" id="RUS32561.1"/>
    </source>
</evidence>
<evidence type="ECO:0000256" key="1">
    <source>
        <dbReference type="SAM" id="MobiDB-lite"/>
    </source>
</evidence>
<protein>
    <submittedName>
        <fullName evidence="2">Uncharacterized protein</fullName>
    </submittedName>
</protein>
<dbReference type="Proteomes" id="UP000274822">
    <property type="component" value="Unassembled WGS sequence"/>
</dbReference>
<comment type="caution">
    <text evidence="2">The sequence shown here is derived from an EMBL/GenBank/DDBJ whole genome shotgun (WGS) entry which is preliminary data.</text>
</comment>
<evidence type="ECO:0000313" key="3">
    <source>
        <dbReference type="Proteomes" id="UP000274822"/>
    </source>
</evidence>
<dbReference type="AlphaFoldDB" id="A0A433QS28"/>
<keyword evidence="3" id="KW-1185">Reference proteome</keyword>
<proteinExistence type="predicted"/>
<name>A0A433QS28_9FUNG</name>
<accession>A0A433QS28</accession>
<feature type="region of interest" description="Disordered" evidence="1">
    <location>
        <begin position="1"/>
        <end position="79"/>
    </location>
</feature>
<dbReference type="EMBL" id="RBNJ01001968">
    <property type="protein sequence ID" value="RUS32561.1"/>
    <property type="molecule type" value="Genomic_DNA"/>
</dbReference>
<reference evidence="2 3" key="1">
    <citation type="journal article" date="2018" name="New Phytol.">
        <title>Phylogenomics of Endogonaceae and evolution of mycorrhizas within Mucoromycota.</title>
        <authorList>
            <person name="Chang Y."/>
            <person name="Desiro A."/>
            <person name="Na H."/>
            <person name="Sandor L."/>
            <person name="Lipzen A."/>
            <person name="Clum A."/>
            <person name="Barry K."/>
            <person name="Grigoriev I.V."/>
            <person name="Martin F.M."/>
            <person name="Stajich J.E."/>
            <person name="Smith M.E."/>
            <person name="Bonito G."/>
            <person name="Spatafora J.W."/>
        </authorList>
    </citation>
    <scope>NUCLEOTIDE SEQUENCE [LARGE SCALE GENOMIC DNA]</scope>
    <source>
        <strain evidence="2 3">AD002</strain>
    </source>
</reference>